<dbReference type="PROSITE" id="PS01224">
    <property type="entry name" value="ARGC"/>
    <property type="match status" value="1"/>
</dbReference>
<dbReference type="SMART" id="SM00859">
    <property type="entry name" value="Semialdhyde_dh"/>
    <property type="match status" value="1"/>
</dbReference>
<evidence type="ECO:0000313" key="10">
    <source>
        <dbReference type="EMBL" id="CUN59203.1"/>
    </source>
</evidence>
<comment type="pathway">
    <text evidence="1 7">Amino-acid biosynthesis; L-arginine biosynthesis; N(2)-acetyl-L-ornithine from L-glutamate: step 3/4.</text>
</comment>
<evidence type="ECO:0000256" key="5">
    <source>
        <dbReference type="ARBA" id="ARBA00023002"/>
    </source>
</evidence>
<organism evidence="10 12">
    <name type="scientific">Blautia wexlerae</name>
    <dbReference type="NCBI Taxonomy" id="418240"/>
    <lineage>
        <taxon>Bacteria</taxon>
        <taxon>Bacillati</taxon>
        <taxon>Bacillota</taxon>
        <taxon>Clostridia</taxon>
        <taxon>Lachnospirales</taxon>
        <taxon>Lachnospiraceae</taxon>
        <taxon>Blautia</taxon>
    </lineage>
</organism>
<dbReference type="eggNOG" id="COG0002">
    <property type="taxonomic scope" value="Bacteria"/>
</dbReference>
<feature type="domain" description="Semialdehyde dehydrogenase NAD-binding" evidence="9">
    <location>
        <begin position="3"/>
        <end position="142"/>
    </location>
</feature>
<evidence type="ECO:0000256" key="1">
    <source>
        <dbReference type="ARBA" id="ARBA00004862"/>
    </source>
</evidence>
<evidence type="ECO:0000256" key="7">
    <source>
        <dbReference type="HAMAP-Rule" id="MF_00150"/>
    </source>
</evidence>
<dbReference type="InterPro" id="IPR000706">
    <property type="entry name" value="AGPR_type-1"/>
</dbReference>
<dbReference type="EMBL" id="WWVF01000027">
    <property type="protein sequence ID" value="MZS90036.1"/>
    <property type="molecule type" value="Genomic_DNA"/>
</dbReference>
<evidence type="ECO:0000256" key="6">
    <source>
        <dbReference type="ARBA" id="ARBA00050557"/>
    </source>
</evidence>
<keyword evidence="2 7" id="KW-0055">Arginine biosynthesis</keyword>
<dbReference type="GO" id="GO:0070401">
    <property type="term" value="F:NADP+ binding"/>
    <property type="evidence" value="ECO:0007669"/>
    <property type="project" value="InterPro"/>
</dbReference>
<sequence length="346" mass="38386">MIKAGIIGATGYAGNEIVRLLLGHKDVEVAWYGSRSYIDQKYADVYQNFFKLVDAKCMDDNMEALADEVDVIFTATPQGLCASLINEGILSKAKVIDLSADFRIKDVKKYEKWYGIEHKAPQFIDEAVYGLCEINREEIKKARLIANPGCYPTCSTLSIYPLIKEGLIDPSTIIIDAKSGTSGAGRGAKVANLFCEVNENIKAYGVATHRHTPEIEDQLGYACGKEVLINFTPHLIPMNRGILVTAYASLTKDVSYEEVKAVYDKYYENETFVRVLDKDVCPQTKCVEGSNYVDVNFKIDPRTHRVIMMGAMDNLVKGAAGQAVQNMNLMFGFKEAEGLLQVPMCP</sequence>
<keyword evidence="4 7" id="KW-0521">NADP</keyword>
<comment type="similarity">
    <text evidence="7">Belongs to the NAGSA dehydrogenase family. Type 1 subfamily.</text>
</comment>
<dbReference type="SUPFAM" id="SSF51735">
    <property type="entry name" value="NAD(P)-binding Rossmann-fold domains"/>
    <property type="match status" value="1"/>
</dbReference>
<reference evidence="10 12" key="1">
    <citation type="submission" date="2015-09" db="EMBL/GenBank/DDBJ databases">
        <authorList>
            <consortium name="Pathogen Informatics"/>
        </authorList>
    </citation>
    <scope>NUCLEOTIDE SEQUENCE [LARGE SCALE GENOMIC DNA]</scope>
    <source>
        <strain evidence="10 12">2789STDY5834863</strain>
    </source>
</reference>
<dbReference type="HAMAP" id="MF_00150">
    <property type="entry name" value="ArgC_type1"/>
    <property type="match status" value="1"/>
</dbReference>
<protein>
    <recommendedName>
        <fullName evidence="7">N-acetyl-gamma-glutamyl-phosphate reductase</fullName>
        <shortName evidence="7">AGPR</shortName>
        <ecNumber evidence="7">1.2.1.38</ecNumber>
    </recommendedName>
    <alternativeName>
        <fullName evidence="7">N-acetyl-glutamate semialdehyde dehydrogenase</fullName>
        <shortName evidence="7">NAGSA dehydrogenase</shortName>
    </alternativeName>
</protein>
<dbReference type="CDD" id="cd23934">
    <property type="entry name" value="AGPR_1_C"/>
    <property type="match status" value="1"/>
</dbReference>
<dbReference type="PANTHER" id="PTHR32338">
    <property type="entry name" value="N-ACETYL-GAMMA-GLUTAMYL-PHOSPHATE REDUCTASE, CHLOROPLASTIC-RELATED-RELATED"/>
    <property type="match status" value="1"/>
</dbReference>
<evidence type="ECO:0000256" key="8">
    <source>
        <dbReference type="PROSITE-ProRule" id="PRU10010"/>
    </source>
</evidence>
<dbReference type="PANTHER" id="PTHR32338:SF10">
    <property type="entry name" value="N-ACETYL-GAMMA-GLUTAMYL-PHOSPHATE REDUCTASE, CHLOROPLASTIC-RELATED"/>
    <property type="match status" value="1"/>
</dbReference>
<evidence type="ECO:0000313" key="12">
    <source>
        <dbReference type="Proteomes" id="UP000095431"/>
    </source>
</evidence>
<evidence type="ECO:0000256" key="2">
    <source>
        <dbReference type="ARBA" id="ARBA00022571"/>
    </source>
</evidence>
<accession>A0A173Y667</accession>
<evidence type="ECO:0000256" key="3">
    <source>
        <dbReference type="ARBA" id="ARBA00022605"/>
    </source>
</evidence>
<evidence type="ECO:0000259" key="9">
    <source>
        <dbReference type="SMART" id="SM00859"/>
    </source>
</evidence>
<gene>
    <name evidence="7 10" type="primary">argC</name>
    <name evidence="10" type="ORF">ERS852478_00558</name>
    <name evidence="11" type="ORF">GT712_13370</name>
</gene>
<dbReference type="EC" id="1.2.1.38" evidence="7"/>
<keyword evidence="5 7" id="KW-0560">Oxidoreductase</keyword>
<dbReference type="Pfam" id="PF22698">
    <property type="entry name" value="Semialdhyde_dhC_1"/>
    <property type="match status" value="1"/>
</dbReference>
<dbReference type="InterPro" id="IPR023013">
    <property type="entry name" value="AGPR_AS"/>
</dbReference>
<dbReference type="GO" id="GO:0006526">
    <property type="term" value="P:L-arginine biosynthetic process"/>
    <property type="evidence" value="ECO:0007669"/>
    <property type="project" value="UniProtKB-UniRule"/>
</dbReference>
<dbReference type="InterPro" id="IPR000534">
    <property type="entry name" value="Semialdehyde_DH_NAD-bd"/>
</dbReference>
<dbReference type="Gene3D" id="3.40.50.720">
    <property type="entry name" value="NAD(P)-binding Rossmann-like Domain"/>
    <property type="match status" value="1"/>
</dbReference>
<dbReference type="InterPro" id="IPR036291">
    <property type="entry name" value="NAD(P)-bd_dom_sf"/>
</dbReference>
<dbReference type="UniPathway" id="UPA00068">
    <property type="reaction ID" value="UER00108"/>
</dbReference>
<name>A0A173Y667_9FIRM</name>
<keyword evidence="7" id="KW-0963">Cytoplasm</keyword>
<dbReference type="InterPro" id="IPR050085">
    <property type="entry name" value="AGPR"/>
</dbReference>
<evidence type="ECO:0000256" key="4">
    <source>
        <dbReference type="ARBA" id="ARBA00022857"/>
    </source>
</evidence>
<reference evidence="11 13" key="2">
    <citation type="journal article" date="2019" name="Nat. Med.">
        <title>A library of human gut bacterial isolates paired with longitudinal multiomics data enables mechanistic microbiome research.</title>
        <authorList>
            <person name="Poyet M."/>
            <person name="Groussin M."/>
            <person name="Gibbons S.M."/>
            <person name="Avila-Pacheco J."/>
            <person name="Jiang X."/>
            <person name="Kearney S.M."/>
            <person name="Perrotta A.R."/>
            <person name="Berdy B."/>
            <person name="Zhao S."/>
            <person name="Lieberman T.D."/>
            <person name="Swanson P.K."/>
            <person name="Smith M."/>
            <person name="Roesemann S."/>
            <person name="Alexander J.E."/>
            <person name="Rich S.A."/>
            <person name="Livny J."/>
            <person name="Vlamakis H."/>
            <person name="Clish C."/>
            <person name="Bullock K."/>
            <person name="Deik A."/>
            <person name="Scott J."/>
            <person name="Pierce K.A."/>
            <person name="Xavier R.J."/>
            <person name="Alm E.J."/>
        </authorList>
    </citation>
    <scope>NUCLEOTIDE SEQUENCE [LARGE SCALE GENOMIC DNA]</scope>
    <source>
        <strain evidence="11 13">BIOML-A12</strain>
    </source>
</reference>
<dbReference type="GO" id="GO:0005737">
    <property type="term" value="C:cytoplasm"/>
    <property type="evidence" value="ECO:0007669"/>
    <property type="project" value="UniProtKB-SubCell"/>
</dbReference>
<dbReference type="GO" id="GO:0051287">
    <property type="term" value="F:NAD binding"/>
    <property type="evidence" value="ECO:0007669"/>
    <property type="project" value="InterPro"/>
</dbReference>
<dbReference type="CDD" id="cd17895">
    <property type="entry name" value="AGPR_1_N"/>
    <property type="match status" value="1"/>
</dbReference>
<dbReference type="SUPFAM" id="SSF55347">
    <property type="entry name" value="Glyceraldehyde-3-phosphate dehydrogenase-like, C-terminal domain"/>
    <property type="match status" value="1"/>
</dbReference>
<dbReference type="Gene3D" id="3.30.360.10">
    <property type="entry name" value="Dihydrodipicolinate Reductase, domain 2"/>
    <property type="match status" value="1"/>
</dbReference>
<dbReference type="NCBIfam" id="TIGR01850">
    <property type="entry name" value="argC"/>
    <property type="match status" value="1"/>
</dbReference>
<comment type="catalytic activity">
    <reaction evidence="6 7">
        <text>N-acetyl-L-glutamate 5-semialdehyde + phosphate + NADP(+) = N-acetyl-L-glutamyl 5-phosphate + NADPH + H(+)</text>
        <dbReference type="Rhea" id="RHEA:21588"/>
        <dbReference type="ChEBI" id="CHEBI:15378"/>
        <dbReference type="ChEBI" id="CHEBI:29123"/>
        <dbReference type="ChEBI" id="CHEBI:43474"/>
        <dbReference type="ChEBI" id="CHEBI:57783"/>
        <dbReference type="ChEBI" id="CHEBI:57936"/>
        <dbReference type="ChEBI" id="CHEBI:58349"/>
        <dbReference type="EC" id="1.2.1.38"/>
    </reaction>
</comment>
<keyword evidence="3 7" id="KW-0028">Amino-acid biosynthesis</keyword>
<dbReference type="AlphaFoldDB" id="A0A173Y667"/>
<dbReference type="RefSeq" id="WP_022380055.1">
    <property type="nucleotide sequence ID" value="NZ_AP031426.1"/>
</dbReference>
<comment type="subcellular location">
    <subcellularLocation>
        <location evidence="7">Cytoplasm</location>
    </subcellularLocation>
</comment>
<proteinExistence type="inferred from homology"/>
<evidence type="ECO:0000313" key="11">
    <source>
        <dbReference type="EMBL" id="MZS90036.1"/>
    </source>
</evidence>
<dbReference type="FunFam" id="3.30.360.10:FF:000014">
    <property type="entry name" value="N-acetyl-gamma-glutamyl-phosphate reductase"/>
    <property type="match status" value="1"/>
</dbReference>
<comment type="function">
    <text evidence="7">Catalyzes the NADPH-dependent reduction of N-acetyl-5-glutamyl phosphate to yield N-acetyl-L-glutamate 5-semialdehyde.</text>
</comment>
<dbReference type="Proteomes" id="UP000095431">
    <property type="component" value="Unassembled WGS sequence"/>
</dbReference>
<feature type="active site" evidence="7 8">
    <location>
        <position position="150"/>
    </location>
</feature>
<dbReference type="EMBL" id="CYZN01000003">
    <property type="protein sequence ID" value="CUN59203.1"/>
    <property type="molecule type" value="Genomic_DNA"/>
</dbReference>
<dbReference type="InterPro" id="IPR058924">
    <property type="entry name" value="AGPR_dimerisation_dom"/>
</dbReference>
<dbReference type="GO" id="GO:0003942">
    <property type="term" value="F:N-acetyl-gamma-glutamyl-phosphate reductase activity"/>
    <property type="evidence" value="ECO:0007669"/>
    <property type="project" value="UniProtKB-UniRule"/>
</dbReference>
<dbReference type="Proteomes" id="UP000477156">
    <property type="component" value="Unassembled WGS sequence"/>
</dbReference>
<evidence type="ECO:0000313" key="13">
    <source>
        <dbReference type="Proteomes" id="UP000477156"/>
    </source>
</evidence>
<dbReference type="Pfam" id="PF01118">
    <property type="entry name" value="Semialdhyde_dh"/>
    <property type="match status" value="1"/>
</dbReference>